<name>A0A1H7YY03_9BACI</name>
<evidence type="ECO:0000313" key="2">
    <source>
        <dbReference type="EMBL" id="SEM50845.1"/>
    </source>
</evidence>
<evidence type="ECO:0000259" key="1">
    <source>
        <dbReference type="Pfam" id="PF07995"/>
    </source>
</evidence>
<accession>A0A1H7YY03</accession>
<protein>
    <submittedName>
        <fullName evidence="2">Glucose/arabinose dehydrogenase, beta-propeller fold</fullName>
    </submittedName>
</protein>
<evidence type="ECO:0000313" key="3">
    <source>
        <dbReference type="Proteomes" id="UP000198553"/>
    </source>
</evidence>
<dbReference type="AlphaFoldDB" id="A0A1H7YY03"/>
<organism evidence="2 3">
    <name type="scientific">Mesobacillus persicus</name>
    <dbReference type="NCBI Taxonomy" id="930146"/>
    <lineage>
        <taxon>Bacteria</taxon>
        <taxon>Bacillati</taxon>
        <taxon>Bacillota</taxon>
        <taxon>Bacilli</taxon>
        <taxon>Bacillales</taxon>
        <taxon>Bacillaceae</taxon>
        <taxon>Mesobacillus</taxon>
    </lineage>
</organism>
<dbReference type="RefSeq" id="WP_090742283.1">
    <property type="nucleotide sequence ID" value="NZ_FOBW01000003.1"/>
</dbReference>
<feature type="domain" description="Glucose/Sorbosone dehydrogenase" evidence="1">
    <location>
        <begin position="368"/>
        <end position="511"/>
    </location>
</feature>
<dbReference type="OrthoDB" id="9770043at2"/>
<dbReference type="InterPro" id="IPR011041">
    <property type="entry name" value="Quinoprot_gluc/sorb_DH_b-prop"/>
</dbReference>
<dbReference type="EMBL" id="FOBW01000003">
    <property type="protein sequence ID" value="SEM50845.1"/>
    <property type="molecule type" value="Genomic_DNA"/>
</dbReference>
<dbReference type="Proteomes" id="UP000198553">
    <property type="component" value="Unassembled WGS sequence"/>
</dbReference>
<dbReference type="PANTHER" id="PTHR33546:SF1">
    <property type="entry name" value="LARGE, MULTIFUNCTIONAL SECRETED PROTEIN"/>
    <property type="match status" value="1"/>
</dbReference>
<dbReference type="Pfam" id="PF07995">
    <property type="entry name" value="GSDH"/>
    <property type="match status" value="1"/>
</dbReference>
<proteinExistence type="predicted"/>
<dbReference type="InterPro" id="IPR011042">
    <property type="entry name" value="6-blade_b-propeller_TolB-like"/>
</dbReference>
<keyword evidence="3" id="KW-1185">Reference proteome</keyword>
<gene>
    <name evidence="2" type="ORF">SAMN05192533_103184</name>
</gene>
<dbReference type="SUPFAM" id="SSF50952">
    <property type="entry name" value="Soluble quinoprotein glucose dehydrogenase"/>
    <property type="match status" value="1"/>
</dbReference>
<dbReference type="PANTHER" id="PTHR33546">
    <property type="entry name" value="LARGE, MULTIFUNCTIONAL SECRETED PROTEIN-RELATED"/>
    <property type="match status" value="1"/>
</dbReference>
<dbReference type="Gene3D" id="2.120.10.30">
    <property type="entry name" value="TolB, C-terminal domain"/>
    <property type="match status" value="1"/>
</dbReference>
<dbReference type="STRING" id="930146.SAMN05192533_103184"/>
<sequence>MLNDGYLPKGMVEKEFRWEYVNYALYHHLKKLNTEKRLHERIKHLLRLQESQIMAFQQMSATRANLLRNHPNYFEPPHHIPDLLAELTRRENELLKEYQSYPMLISNQSHESQYLRNLISTKRKQINQLLELQQYFEYEVESNQRQEYFLTEGYELEKVVGDLTFPTVMTFDGNGNMYLAEAGYAYGADPGEGRILKIDAQGNKEEIVRGLSVPVTGITWFEDSLYIAEGGFEKSSPEGCGTITKLTANGEKQVIVSGLKTCGDHFTGDIKVGPDKRLYFTVGTATNSAVVGTDNQSWLKRNRQFHDTPARDYVVYGKNFITKNPLSSQGDIAETGAFKPFGVPNEDGEVIKGSLYANGVIYCCDLDGSNLHVYADGFRNPFGLTFSPFNGKLYVTDNGADDRGSRPIKGDWDNFWEVKQNGWYGWPDFFSGLPANRPHFHVEGKPKPTFLIKNHPKLAGQPVVRFEPHSSSNKFSFSTNQNFGFVGEAFVGQLGGMDGKKGLKVVRVNMETGQIRDFYRNEKGLDLQTGPKRPVAALFHPNGEELFVVDFGLMGPREKSAGTGSIWRINRK</sequence>
<reference evidence="3" key="1">
    <citation type="submission" date="2016-10" db="EMBL/GenBank/DDBJ databases">
        <authorList>
            <person name="Varghese N."/>
            <person name="Submissions S."/>
        </authorList>
    </citation>
    <scope>NUCLEOTIDE SEQUENCE [LARGE SCALE GENOMIC DNA]</scope>
    <source>
        <strain evidence="3">B48,IBRC-M 10115,DSM 25386,CECT 8001</strain>
    </source>
</reference>
<dbReference type="InterPro" id="IPR012938">
    <property type="entry name" value="Glc/Sorbosone_DH"/>
</dbReference>